<dbReference type="Proteomes" id="UP000078595">
    <property type="component" value="Chromosome 2"/>
</dbReference>
<protein>
    <submittedName>
        <fullName evidence="2">Uncharacterized protein</fullName>
    </submittedName>
</protein>
<feature type="compositionally biased region" description="Low complexity" evidence="1">
    <location>
        <begin position="1"/>
        <end position="35"/>
    </location>
</feature>
<evidence type="ECO:0000256" key="1">
    <source>
        <dbReference type="SAM" id="MobiDB-lite"/>
    </source>
</evidence>
<dbReference type="GeneID" id="28965915"/>
<dbReference type="RefSeq" id="XP_018265842.1">
    <property type="nucleotide sequence ID" value="XM_018405561.1"/>
</dbReference>
<dbReference type="EMBL" id="CP144531">
    <property type="protein sequence ID" value="WWC59100.1"/>
    <property type="molecule type" value="Genomic_DNA"/>
</dbReference>
<dbReference type="EMBL" id="KI894028">
    <property type="protein sequence ID" value="OBR88000.1"/>
    <property type="molecule type" value="Genomic_DNA"/>
</dbReference>
<keyword evidence="4" id="KW-1185">Reference proteome</keyword>
<evidence type="ECO:0000313" key="2">
    <source>
        <dbReference type="EMBL" id="OBR88000.1"/>
    </source>
</evidence>
<feature type="region of interest" description="Disordered" evidence="1">
    <location>
        <begin position="1"/>
        <end position="47"/>
    </location>
</feature>
<reference evidence="2" key="1">
    <citation type="submission" date="2013-07" db="EMBL/GenBank/DDBJ databases">
        <title>The Genome Sequence of Cryptococcus dejecticola CBS10117.</title>
        <authorList>
            <consortium name="The Broad Institute Genome Sequencing Platform"/>
            <person name="Cuomo C."/>
            <person name="Litvintseva A."/>
            <person name="Chen Y."/>
            <person name="Heitman J."/>
            <person name="Sun S."/>
            <person name="Springer D."/>
            <person name="Dromer F."/>
            <person name="Young S.K."/>
            <person name="Zeng Q."/>
            <person name="Gargeya S."/>
            <person name="Fitzgerald M."/>
            <person name="Abouelleil A."/>
            <person name="Alvarado L."/>
            <person name="Berlin A.M."/>
            <person name="Chapman S.B."/>
            <person name="Dewar J."/>
            <person name="Goldberg J."/>
            <person name="Griggs A."/>
            <person name="Gujja S."/>
            <person name="Hansen M."/>
            <person name="Howarth C."/>
            <person name="Imamovic A."/>
            <person name="Larimer J."/>
            <person name="McCowan C."/>
            <person name="Murphy C."/>
            <person name="Pearson M."/>
            <person name="Priest M."/>
            <person name="Roberts A."/>
            <person name="Saif S."/>
            <person name="Shea T."/>
            <person name="Sykes S."/>
            <person name="Wortman J."/>
            <person name="Nusbaum C."/>
            <person name="Birren B."/>
        </authorList>
    </citation>
    <scope>NUCLEOTIDE SEQUENCE [LARGE SCALE GENOMIC DNA]</scope>
    <source>
        <strain evidence="2">CBS 10117</strain>
    </source>
</reference>
<proteinExistence type="predicted"/>
<dbReference type="VEuPathDB" id="FungiDB:I303_02216"/>
<reference evidence="3" key="2">
    <citation type="submission" date="2013-07" db="EMBL/GenBank/DDBJ databases">
        <authorList>
            <consortium name="The Broad Institute Genome Sequencing Platform"/>
            <person name="Cuomo C."/>
            <person name="Litvintseva A."/>
            <person name="Chen Y."/>
            <person name="Heitman J."/>
            <person name="Sun S."/>
            <person name="Springer D."/>
            <person name="Dromer F."/>
            <person name="Young S.K."/>
            <person name="Zeng Q."/>
            <person name="Gargeya S."/>
            <person name="Fitzgerald M."/>
            <person name="Abouelleil A."/>
            <person name="Alvarado L."/>
            <person name="Berlin A.M."/>
            <person name="Chapman S.B."/>
            <person name="Dewar J."/>
            <person name="Goldberg J."/>
            <person name="Griggs A."/>
            <person name="Gujja S."/>
            <person name="Hansen M."/>
            <person name="Howarth C."/>
            <person name="Imamovic A."/>
            <person name="Larimer J."/>
            <person name="McCowan C."/>
            <person name="Murphy C."/>
            <person name="Pearson M."/>
            <person name="Priest M."/>
            <person name="Roberts A."/>
            <person name="Saif S."/>
            <person name="Shea T."/>
            <person name="Sykes S."/>
            <person name="Wortman J."/>
            <person name="Nusbaum C."/>
            <person name="Birren B."/>
        </authorList>
    </citation>
    <scope>NUCLEOTIDE SEQUENCE</scope>
    <source>
        <strain evidence="3">CBS 10117</strain>
    </source>
</reference>
<organism evidence="2">
    <name type="scientific">Kwoniella dejecticola CBS 10117</name>
    <dbReference type="NCBI Taxonomy" id="1296121"/>
    <lineage>
        <taxon>Eukaryota</taxon>
        <taxon>Fungi</taxon>
        <taxon>Dikarya</taxon>
        <taxon>Basidiomycota</taxon>
        <taxon>Agaricomycotina</taxon>
        <taxon>Tremellomycetes</taxon>
        <taxon>Tremellales</taxon>
        <taxon>Cryptococcaceae</taxon>
        <taxon>Kwoniella</taxon>
    </lineage>
</organism>
<dbReference type="OrthoDB" id="10599593at2759"/>
<dbReference type="KEGG" id="kdj:28965915"/>
<name>A0A1A6AD68_9TREE</name>
<evidence type="ECO:0000313" key="4">
    <source>
        <dbReference type="Proteomes" id="UP000078595"/>
    </source>
</evidence>
<evidence type="ECO:0000313" key="3">
    <source>
        <dbReference type="EMBL" id="WWC59100.1"/>
    </source>
</evidence>
<feature type="region of interest" description="Disordered" evidence="1">
    <location>
        <begin position="143"/>
        <end position="189"/>
    </location>
</feature>
<gene>
    <name evidence="2" type="ORF">I303_02216</name>
    <name evidence="3" type="ORF">I303_101648</name>
</gene>
<accession>A0A1A6AD68</accession>
<sequence length="282" mass="31289">MSSQPPSSSSRVSSPHTSGSESSSGSSSSSLAASETESEDEAEDGTVKVYSVMLKTTDPGLDYRNPPTFTETQGVYFTWKEAKDAAKDEISDLGFDADEVLDDPSDDDYVDDREREFDVHLEGGEGETYNIYITMSRAPKAPLAKKRPAESRFNLPTRGGDSGTLGRDKRRKLEGGDAIKTTPPGSHEQALENRTPVYVVISHTTQEKRQNIEIQGLFWTWRNAKQRAMEELRKFGYEKEEDLDFEGDAVIDDVGEEFDVSIQDGEGSERVYITTKDIDKSA</sequence>
<reference evidence="3" key="3">
    <citation type="submission" date="2024-02" db="EMBL/GenBank/DDBJ databases">
        <title>Comparative genomics of Cryptococcus and Kwoniella reveals pathogenesis evolution and contrasting modes of karyotype evolution via chromosome fusion or intercentromeric recombination.</title>
        <authorList>
            <person name="Coelho M.A."/>
            <person name="David-Palma M."/>
            <person name="Shea T."/>
            <person name="Bowers K."/>
            <person name="McGinley-Smith S."/>
            <person name="Mohammad A.W."/>
            <person name="Gnirke A."/>
            <person name="Yurkov A.M."/>
            <person name="Nowrousian M."/>
            <person name="Sun S."/>
            <person name="Cuomo C.A."/>
            <person name="Heitman J."/>
        </authorList>
    </citation>
    <scope>NUCLEOTIDE SEQUENCE</scope>
    <source>
        <strain evidence="3">CBS 10117</strain>
    </source>
</reference>
<dbReference type="AlphaFoldDB" id="A0A1A6AD68"/>